<protein>
    <submittedName>
        <fullName evidence="2">Uncharacterized protein</fullName>
    </submittedName>
</protein>
<dbReference type="AlphaFoldDB" id="A0AA89AJM9"/>
<feature type="chain" id="PRO_5041656012" evidence="1">
    <location>
        <begin position="28"/>
        <end position="134"/>
    </location>
</feature>
<evidence type="ECO:0000313" key="2">
    <source>
        <dbReference type="EMBL" id="KAK3003646.1"/>
    </source>
</evidence>
<name>A0AA89AJM9_9ASTE</name>
<feature type="signal peptide" evidence="1">
    <location>
        <begin position="1"/>
        <end position="27"/>
    </location>
</feature>
<proteinExistence type="predicted"/>
<organism evidence="2 3">
    <name type="scientific">Escallonia herrerae</name>
    <dbReference type="NCBI Taxonomy" id="1293975"/>
    <lineage>
        <taxon>Eukaryota</taxon>
        <taxon>Viridiplantae</taxon>
        <taxon>Streptophyta</taxon>
        <taxon>Embryophyta</taxon>
        <taxon>Tracheophyta</taxon>
        <taxon>Spermatophyta</taxon>
        <taxon>Magnoliopsida</taxon>
        <taxon>eudicotyledons</taxon>
        <taxon>Gunneridae</taxon>
        <taxon>Pentapetalae</taxon>
        <taxon>asterids</taxon>
        <taxon>campanulids</taxon>
        <taxon>Escalloniales</taxon>
        <taxon>Escalloniaceae</taxon>
        <taxon>Escallonia</taxon>
    </lineage>
</organism>
<evidence type="ECO:0000313" key="3">
    <source>
        <dbReference type="Proteomes" id="UP001188597"/>
    </source>
</evidence>
<dbReference type="Proteomes" id="UP001188597">
    <property type="component" value="Unassembled WGS sequence"/>
</dbReference>
<reference evidence="2" key="1">
    <citation type="submission" date="2022-12" db="EMBL/GenBank/DDBJ databases">
        <title>Draft genome assemblies for two species of Escallonia (Escalloniales).</title>
        <authorList>
            <person name="Chanderbali A."/>
            <person name="Dervinis C."/>
            <person name="Anghel I."/>
            <person name="Soltis D."/>
            <person name="Soltis P."/>
            <person name="Zapata F."/>
        </authorList>
    </citation>
    <scope>NUCLEOTIDE SEQUENCE</scope>
    <source>
        <strain evidence="2">UCBG64.0493</strain>
        <tissue evidence="2">Leaf</tissue>
    </source>
</reference>
<dbReference type="EMBL" id="JAVXUP010002385">
    <property type="protein sequence ID" value="KAK3003646.1"/>
    <property type="molecule type" value="Genomic_DNA"/>
</dbReference>
<evidence type="ECO:0000256" key="1">
    <source>
        <dbReference type="SAM" id="SignalP"/>
    </source>
</evidence>
<comment type="caution">
    <text evidence="2">The sequence shown here is derived from an EMBL/GenBank/DDBJ whole genome shotgun (WGS) entry which is preliminary data.</text>
</comment>
<keyword evidence="3" id="KW-1185">Reference proteome</keyword>
<gene>
    <name evidence="2" type="ORF">RJ639_019151</name>
</gene>
<sequence>MAVLCNKLVSPGITAFLALSLVLAVLAELHKLEHPTKADGSLSFLVVGDWGRRGTHNQTQVALQKLGSIAGKLLCTRHKFKPGRQPRCNTLLLKEIRIASDARTETQLLNISSSVSFSVPSFSLTRHELVALFA</sequence>
<accession>A0AA89AJM9</accession>
<keyword evidence="1" id="KW-0732">Signal</keyword>